<dbReference type="GO" id="GO:0015297">
    <property type="term" value="F:antiporter activity"/>
    <property type="evidence" value="ECO:0007669"/>
    <property type="project" value="InterPro"/>
</dbReference>
<dbReference type="HOGENOM" id="CLU_012893_0_2_9"/>
<evidence type="ECO:0000256" key="10">
    <source>
        <dbReference type="SAM" id="Phobius"/>
    </source>
</evidence>
<sequence length="452" mass="49820">MEVFMKNLFDTKITFLSLIKLTLPTVIMMMFFSLYTIIDGIFVSNLVSSNALSSINIVFPIINLLIGIGVMFATGGSAIVAKTMGEGNNKKARENFSIITLSALICGLIIAVISILFIKNIILALGSTEVLYNDCYSYLLIMLIFTPCIILKMYFDYFLITAGVAKLGLISSVVGGIINVVLDYIFMAKFNMGVSGAAIATCLGYAIPSLVGILYFFNKNNLLHFVKPKFDFKVIKDSCINGSSEMVTQLSSAITTFVYNIVMINLLGEDGVAAITIILYIQFLLCSVYLGFTSGASPCISYNYGAKNNNQLRCLVKNSFLIVFLFSIASFLISRLSSEFLISAFTSKGSDVFNISLNGFNIFSFSFLLTGFNIFITGMFTAFSNGKISAMLSLMRTLILFIIGIILLPNLVGINGVWLVVPFSEIITILLGAFYVYKYKEKYMYKKQLVLN</sequence>
<keyword evidence="12" id="KW-1185">Reference proteome</keyword>
<dbReference type="InterPro" id="IPR048279">
    <property type="entry name" value="MdtK-like"/>
</dbReference>
<dbReference type="GO" id="GO:0046677">
    <property type="term" value="P:response to antibiotic"/>
    <property type="evidence" value="ECO:0007669"/>
    <property type="project" value="UniProtKB-KW"/>
</dbReference>
<feature type="transmembrane region" description="Helical" evidence="10">
    <location>
        <begin position="138"/>
        <end position="155"/>
    </location>
</feature>
<accession>L1QC54</accession>
<name>L1QC54_9CLOT</name>
<protein>
    <recommendedName>
        <fullName evidence="3">Multidrug export protein MepA</fullName>
    </recommendedName>
</protein>
<feature type="transmembrane region" description="Helical" evidence="10">
    <location>
        <begin position="314"/>
        <end position="333"/>
    </location>
</feature>
<dbReference type="EMBL" id="AMEZ01000068">
    <property type="protein sequence ID" value="EKY25536.1"/>
    <property type="molecule type" value="Genomic_DNA"/>
</dbReference>
<dbReference type="Proteomes" id="UP000010420">
    <property type="component" value="Unassembled WGS sequence"/>
</dbReference>
<dbReference type="PANTHER" id="PTHR43823:SF3">
    <property type="entry name" value="MULTIDRUG EXPORT PROTEIN MEPA"/>
    <property type="match status" value="1"/>
</dbReference>
<dbReference type="PIRSF" id="PIRSF006603">
    <property type="entry name" value="DinF"/>
    <property type="match status" value="1"/>
</dbReference>
<organism evidence="11 12">
    <name type="scientific">Clostridium celatum DSM 1785</name>
    <dbReference type="NCBI Taxonomy" id="545697"/>
    <lineage>
        <taxon>Bacteria</taxon>
        <taxon>Bacillati</taxon>
        <taxon>Bacillota</taxon>
        <taxon>Clostridia</taxon>
        <taxon>Eubacteriales</taxon>
        <taxon>Clostridiaceae</taxon>
        <taxon>Clostridium</taxon>
    </lineage>
</organism>
<keyword evidence="5" id="KW-1003">Cell membrane</keyword>
<dbReference type="PANTHER" id="PTHR43823">
    <property type="entry name" value="SPORULATION PROTEIN YKVU"/>
    <property type="match status" value="1"/>
</dbReference>
<gene>
    <name evidence="11" type="ORF">HMPREF0216_02442</name>
</gene>
<evidence type="ECO:0000313" key="11">
    <source>
        <dbReference type="EMBL" id="EKY25536.1"/>
    </source>
</evidence>
<evidence type="ECO:0000313" key="12">
    <source>
        <dbReference type="Proteomes" id="UP000010420"/>
    </source>
</evidence>
<keyword evidence="8 10" id="KW-0472">Membrane</keyword>
<evidence type="ECO:0000256" key="2">
    <source>
        <dbReference type="ARBA" id="ARBA00008417"/>
    </source>
</evidence>
<evidence type="ECO:0000256" key="1">
    <source>
        <dbReference type="ARBA" id="ARBA00004651"/>
    </source>
</evidence>
<dbReference type="eggNOG" id="COG0534">
    <property type="taxonomic scope" value="Bacteria"/>
</dbReference>
<comment type="similarity">
    <text evidence="2">Belongs to the multi antimicrobial extrusion (MATE) (TC 2.A.66.1) family. MepA subfamily.</text>
</comment>
<feature type="transmembrane region" description="Helical" evidence="10">
    <location>
        <begin position="388"/>
        <end position="411"/>
    </location>
</feature>
<proteinExistence type="inferred from homology"/>
<evidence type="ECO:0000256" key="6">
    <source>
        <dbReference type="ARBA" id="ARBA00022692"/>
    </source>
</evidence>
<keyword evidence="7 10" id="KW-1133">Transmembrane helix</keyword>
<keyword evidence="4" id="KW-0813">Transport</keyword>
<dbReference type="CDD" id="cd13143">
    <property type="entry name" value="MATE_MepA_like"/>
    <property type="match status" value="1"/>
</dbReference>
<feature type="transmembrane region" description="Helical" evidence="10">
    <location>
        <begin position="21"/>
        <end position="43"/>
    </location>
</feature>
<feature type="transmembrane region" description="Helical" evidence="10">
    <location>
        <begin position="272"/>
        <end position="293"/>
    </location>
</feature>
<feature type="transmembrane region" description="Helical" evidence="10">
    <location>
        <begin position="246"/>
        <end position="266"/>
    </location>
</feature>
<dbReference type="InterPro" id="IPR051327">
    <property type="entry name" value="MATE_MepA_subfamily"/>
</dbReference>
<feature type="transmembrane region" description="Helical" evidence="10">
    <location>
        <begin position="417"/>
        <end position="437"/>
    </location>
</feature>
<feature type="transmembrane region" description="Helical" evidence="10">
    <location>
        <begin position="55"/>
        <end position="75"/>
    </location>
</feature>
<comment type="subcellular location">
    <subcellularLocation>
        <location evidence="1">Cell membrane</location>
        <topology evidence="1">Multi-pass membrane protein</topology>
    </subcellularLocation>
</comment>
<dbReference type="Pfam" id="PF01554">
    <property type="entry name" value="MatE"/>
    <property type="match status" value="2"/>
</dbReference>
<dbReference type="NCBIfam" id="TIGR00797">
    <property type="entry name" value="matE"/>
    <property type="match status" value="1"/>
</dbReference>
<feature type="transmembrane region" description="Helical" evidence="10">
    <location>
        <begin position="193"/>
        <end position="217"/>
    </location>
</feature>
<keyword evidence="6 10" id="KW-0812">Transmembrane</keyword>
<evidence type="ECO:0000256" key="9">
    <source>
        <dbReference type="ARBA" id="ARBA00023251"/>
    </source>
</evidence>
<dbReference type="STRING" id="545697.HMPREF0216_02442"/>
<dbReference type="AlphaFoldDB" id="L1QC54"/>
<feature type="transmembrane region" description="Helical" evidence="10">
    <location>
        <begin position="353"/>
        <end position="376"/>
    </location>
</feature>
<evidence type="ECO:0000256" key="8">
    <source>
        <dbReference type="ARBA" id="ARBA00023136"/>
    </source>
</evidence>
<evidence type="ECO:0000256" key="5">
    <source>
        <dbReference type="ARBA" id="ARBA00022475"/>
    </source>
</evidence>
<dbReference type="InterPro" id="IPR045070">
    <property type="entry name" value="MATE_MepA-like"/>
</dbReference>
<evidence type="ECO:0000256" key="4">
    <source>
        <dbReference type="ARBA" id="ARBA00022448"/>
    </source>
</evidence>
<keyword evidence="9" id="KW-0046">Antibiotic resistance</keyword>
<evidence type="ECO:0000256" key="7">
    <source>
        <dbReference type="ARBA" id="ARBA00022989"/>
    </source>
</evidence>
<dbReference type="GO" id="GO:0005886">
    <property type="term" value="C:plasma membrane"/>
    <property type="evidence" value="ECO:0007669"/>
    <property type="project" value="UniProtKB-SubCell"/>
</dbReference>
<evidence type="ECO:0000256" key="3">
    <source>
        <dbReference type="ARBA" id="ARBA00022106"/>
    </source>
</evidence>
<dbReference type="PATRIC" id="fig|545697.3.peg.2404"/>
<comment type="caution">
    <text evidence="11">The sequence shown here is derived from an EMBL/GenBank/DDBJ whole genome shotgun (WGS) entry which is preliminary data.</text>
</comment>
<dbReference type="InterPro" id="IPR002528">
    <property type="entry name" value="MATE_fam"/>
</dbReference>
<feature type="transmembrane region" description="Helical" evidence="10">
    <location>
        <begin position="167"/>
        <end position="187"/>
    </location>
</feature>
<reference evidence="11 12" key="1">
    <citation type="submission" date="2012-05" db="EMBL/GenBank/DDBJ databases">
        <authorList>
            <person name="Weinstock G."/>
            <person name="Sodergren E."/>
            <person name="Lobos E.A."/>
            <person name="Fulton L."/>
            <person name="Fulton R."/>
            <person name="Courtney L."/>
            <person name="Fronick C."/>
            <person name="O'Laughlin M."/>
            <person name="Godfrey J."/>
            <person name="Wilson R.M."/>
            <person name="Miner T."/>
            <person name="Farmer C."/>
            <person name="Delehaunty K."/>
            <person name="Cordes M."/>
            <person name="Minx P."/>
            <person name="Tomlinson C."/>
            <person name="Chen J."/>
            <person name="Wollam A."/>
            <person name="Pepin K.H."/>
            <person name="Bhonagiri V."/>
            <person name="Zhang X."/>
            <person name="Suruliraj S."/>
            <person name="Warren W."/>
            <person name="Mitreva M."/>
            <person name="Mardis E.R."/>
            <person name="Wilson R.K."/>
        </authorList>
    </citation>
    <scope>NUCLEOTIDE SEQUENCE [LARGE SCALE GENOMIC DNA]</scope>
    <source>
        <strain evidence="11 12">DSM 1785</strain>
    </source>
</reference>
<feature type="transmembrane region" description="Helical" evidence="10">
    <location>
        <begin position="96"/>
        <end position="118"/>
    </location>
</feature>
<dbReference type="GO" id="GO:0042910">
    <property type="term" value="F:xenobiotic transmembrane transporter activity"/>
    <property type="evidence" value="ECO:0007669"/>
    <property type="project" value="InterPro"/>
</dbReference>